<evidence type="ECO:0000259" key="2">
    <source>
        <dbReference type="Pfam" id="PF03184"/>
    </source>
</evidence>
<comment type="caution">
    <text evidence="3">The sequence shown here is derived from an EMBL/GenBank/DDBJ whole genome shotgun (WGS) entry which is preliminary data.</text>
</comment>
<protein>
    <recommendedName>
        <fullName evidence="2">DDE-1 domain-containing protein</fullName>
    </recommendedName>
</protein>
<evidence type="ECO:0000256" key="1">
    <source>
        <dbReference type="SAM" id="MobiDB-lite"/>
    </source>
</evidence>
<dbReference type="GO" id="GO:0003676">
    <property type="term" value="F:nucleic acid binding"/>
    <property type="evidence" value="ECO:0007669"/>
    <property type="project" value="InterPro"/>
</dbReference>
<reference evidence="3" key="1">
    <citation type="journal article" date="2023" name="Insect Mol. Biol.">
        <title>Genome sequencing provides insights into the evolution of gene families encoding plant cell wall-degrading enzymes in longhorned beetles.</title>
        <authorList>
            <person name="Shin N.R."/>
            <person name="Okamura Y."/>
            <person name="Kirsch R."/>
            <person name="Pauchet Y."/>
        </authorList>
    </citation>
    <scope>NUCLEOTIDE SEQUENCE</scope>
    <source>
        <strain evidence="3">RBIC_L_NR</strain>
    </source>
</reference>
<evidence type="ECO:0000313" key="3">
    <source>
        <dbReference type="EMBL" id="KAJ8933136.1"/>
    </source>
</evidence>
<dbReference type="InterPro" id="IPR004875">
    <property type="entry name" value="DDE_SF_endonuclease_dom"/>
</dbReference>
<dbReference type="PANTHER" id="PTHR33223">
    <property type="entry name" value="CCHC-TYPE DOMAIN-CONTAINING PROTEIN"/>
    <property type="match status" value="1"/>
</dbReference>
<name>A0AAV8X3P6_9CUCU</name>
<accession>A0AAV8X3P6</accession>
<feature type="region of interest" description="Disordered" evidence="1">
    <location>
        <begin position="516"/>
        <end position="589"/>
    </location>
</feature>
<keyword evidence="4" id="KW-1185">Reference proteome</keyword>
<sequence length="589" mass="66616">MSLETLFENLSLSPLTDSGEVKNLPSISQNNSLHIQESNIQTSNQIINSKISLTSENQIMAQFKPEYLSCVPQFDGNPNELNRFLSTCDSIITAFYDATNPNNFHNVYLLNSLIGKLTGSAKVVVNIQSVTTWNELKDTLYRNFADQRDEACLNRDLVLLKQFPNEKPQQFFDRCLQILNLICSYVDIHEEQVEAKILKRDLYNKLTLKTFLSGLAEPMGKTIRCMRPTDMNQALQFIIQEENIQYYQNFTSKNFIKQAPVQNRPGRNVKENVGANLWNLTDNNCLEASWKKYAASWSSKGFVQSRGSQHAETLGVVANWGFPLTRLDVKTVIAKYLEKQGKTVAVFLNNIPREDFHNSFILRNNLSIRLAINNALNDVENFNIYNYDETNVTDDPGAKKFVVPRNTKRVERVQNHSRTSISIMVCGTANGDLLAPMVVYKSSNLYENWTQGGLLGMKYASSPSGWFDMNLFEVWFFLLPQIKETRKPGTESQNLISGFRATGLFPPDPNEVLKRIPDGLTDDQASIGRDRQRKAEKKPGQKMQPGANFAVQTVNATVSTELDVNNDDATPELQDAPECSGVMGQKKRK</sequence>
<feature type="domain" description="DDE-1" evidence="2">
    <location>
        <begin position="421"/>
        <end position="483"/>
    </location>
</feature>
<dbReference type="Pfam" id="PF03184">
    <property type="entry name" value="DDE_1"/>
    <property type="match status" value="1"/>
</dbReference>
<dbReference type="PANTHER" id="PTHR33223:SF6">
    <property type="entry name" value="CCHC-TYPE DOMAIN-CONTAINING PROTEIN"/>
    <property type="match status" value="1"/>
</dbReference>
<dbReference type="EMBL" id="JANEYF010003916">
    <property type="protein sequence ID" value="KAJ8933136.1"/>
    <property type="molecule type" value="Genomic_DNA"/>
</dbReference>
<organism evidence="3 4">
    <name type="scientific">Rhamnusium bicolor</name>
    <dbReference type="NCBI Taxonomy" id="1586634"/>
    <lineage>
        <taxon>Eukaryota</taxon>
        <taxon>Metazoa</taxon>
        <taxon>Ecdysozoa</taxon>
        <taxon>Arthropoda</taxon>
        <taxon>Hexapoda</taxon>
        <taxon>Insecta</taxon>
        <taxon>Pterygota</taxon>
        <taxon>Neoptera</taxon>
        <taxon>Endopterygota</taxon>
        <taxon>Coleoptera</taxon>
        <taxon>Polyphaga</taxon>
        <taxon>Cucujiformia</taxon>
        <taxon>Chrysomeloidea</taxon>
        <taxon>Cerambycidae</taxon>
        <taxon>Lepturinae</taxon>
        <taxon>Rhagiini</taxon>
        <taxon>Rhamnusium</taxon>
    </lineage>
</organism>
<evidence type="ECO:0000313" key="4">
    <source>
        <dbReference type="Proteomes" id="UP001162156"/>
    </source>
</evidence>
<gene>
    <name evidence="3" type="ORF">NQ314_014203</name>
</gene>
<feature type="compositionally biased region" description="Polar residues" evidence="1">
    <location>
        <begin position="550"/>
        <end position="563"/>
    </location>
</feature>
<dbReference type="AlphaFoldDB" id="A0AAV8X3P6"/>
<dbReference type="Proteomes" id="UP001162156">
    <property type="component" value="Unassembled WGS sequence"/>
</dbReference>
<proteinExistence type="predicted"/>